<gene>
    <name evidence="2" type="ORF">JK636_06425</name>
</gene>
<keyword evidence="3" id="KW-1185">Reference proteome</keyword>
<dbReference type="EMBL" id="JAESWC010000002">
    <property type="protein sequence ID" value="MBL4935391.1"/>
    <property type="molecule type" value="Genomic_DNA"/>
</dbReference>
<dbReference type="Gene3D" id="3.40.50.1820">
    <property type="entry name" value="alpha/beta hydrolase"/>
    <property type="match status" value="1"/>
</dbReference>
<organism evidence="2 3">
    <name type="scientific">Clostridium rhizosphaerae</name>
    <dbReference type="NCBI Taxonomy" id="2803861"/>
    <lineage>
        <taxon>Bacteria</taxon>
        <taxon>Bacillati</taxon>
        <taxon>Bacillota</taxon>
        <taxon>Clostridia</taxon>
        <taxon>Eubacteriales</taxon>
        <taxon>Clostridiaceae</taxon>
        <taxon>Clostridium</taxon>
    </lineage>
</organism>
<reference evidence="2 3" key="1">
    <citation type="submission" date="2021-01" db="EMBL/GenBank/DDBJ databases">
        <title>Genome public.</title>
        <authorList>
            <person name="Liu C."/>
            <person name="Sun Q."/>
        </authorList>
    </citation>
    <scope>NUCLEOTIDE SEQUENCE [LARGE SCALE GENOMIC DNA]</scope>
    <source>
        <strain evidence="2 3">YIM B02515</strain>
    </source>
</reference>
<feature type="domain" description="AB hydrolase-1" evidence="1">
    <location>
        <begin position="43"/>
        <end position="276"/>
    </location>
</feature>
<dbReference type="Pfam" id="PF00561">
    <property type="entry name" value="Abhydrolase_1"/>
    <property type="match status" value="1"/>
</dbReference>
<dbReference type="InterPro" id="IPR000073">
    <property type="entry name" value="AB_hydrolase_1"/>
</dbReference>
<sequence length="291" mass="33446">MSREIYYNEKKLADESIFGGNGRFINLNGSKTYIVEKGKGENIIFLNGIAASIFTWRYLIDDLSKDFHVFGMDFTGAGLSEKKDSKYSIDIFTDQTIALMNYYNIDKTIIVGNSLGGEVALNTSLKYPHKIKGMILIDSAGYQGNKEVTKFLVKLSRLKITLKMLEFCMSRKLVKRIIRWAFYNDKIIGEDTIEGYYKPMKTKGSIEAFIELVKNLSFTEFDYEKVKSIKVPTLIIWGENDKWIPLSDGYRLNRDMIDSQLIIIEHCGHGPQEEKPEYVSLLIKNFIDNKL</sequence>
<name>A0ABS1T9P3_9CLOT</name>
<keyword evidence="2" id="KW-0378">Hydrolase</keyword>
<dbReference type="InterPro" id="IPR000639">
    <property type="entry name" value="Epox_hydrolase-like"/>
</dbReference>
<comment type="caution">
    <text evidence="2">The sequence shown here is derived from an EMBL/GenBank/DDBJ whole genome shotgun (WGS) entry which is preliminary data.</text>
</comment>
<dbReference type="RefSeq" id="WP_202747989.1">
    <property type="nucleotide sequence ID" value="NZ_JAESWC010000002.1"/>
</dbReference>
<evidence type="ECO:0000313" key="2">
    <source>
        <dbReference type="EMBL" id="MBL4935391.1"/>
    </source>
</evidence>
<protein>
    <submittedName>
        <fullName evidence="2">Alpha/beta hydrolase</fullName>
    </submittedName>
</protein>
<dbReference type="PRINTS" id="PR00111">
    <property type="entry name" value="ABHYDROLASE"/>
</dbReference>
<dbReference type="SUPFAM" id="SSF53474">
    <property type="entry name" value="alpha/beta-Hydrolases"/>
    <property type="match status" value="1"/>
</dbReference>
<proteinExistence type="predicted"/>
<accession>A0ABS1T9P3</accession>
<dbReference type="PRINTS" id="PR00412">
    <property type="entry name" value="EPOXHYDRLASE"/>
</dbReference>
<dbReference type="InterPro" id="IPR029058">
    <property type="entry name" value="AB_hydrolase_fold"/>
</dbReference>
<dbReference type="Proteomes" id="UP000632377">
    <property type="component" value="Unassembled WGS sequence"/>
</dbReference>
<dbReference type="GO" id="GO:0016787">
    <property type="term" value="F:hydrolase activity"/>
    <property type="evidence" value="ECO:0007669"/>
    <property type="project" value="UniProtKB-KW"/>
</dbReference>
<dbReference type="PANTHER" id="PTHR46438">
    <property type="entry name" value="ALPHA/BETA-HYDROLASES SUPERFAMILY PROTEIN"/>
    <property type="match status" value="1"/>
</dbReference>
<evidence type="ECO:0000313" key="3">
    <source>
        <dbReference type="Proteomes" id="UP000632377"/>
    </source>
</evidence>
<dbReference type="PANTHER" id="PTHR46438:SF11">
    <property type="entry name" value="LIPASE-RELATED"/>
    <property type="match status" value="1"/>
</dbReference>
<evidence type="ECO:0000259" key="1">
    <source>
        <dbReference type="Pfam" id="PF00561"/>
    </source>
</evidence>